<evidence type="ECO:0000256" key="8">
    <source>
        <dbReference type="ARBA" id="ARBA00047110"/>
    </source>
</evidence>
<keyword evidence="3 9" id="KW-0699">rRNA-binding</keyword>
<dbReference type="RefSeq" id="WP_130412950.1">
    <property type="nucleotide sequence ID" value="NZ_SGWX01000001.1"/>
</dbReference>
<dbReference type="GO" id="GO:0019843">
    <property type="term" value="F:rRNA binding"/>
    <property type="evidence" value="ECO:0007669"/>
    <property type="project" value="UniProtKB-UniRule"/>
</dbReference>
<gene>
    <name evidence="9" type="primary">rpsN</name>
    <name evidence="10" type="ORF">EV386_1052</name>
</gene>
<dbReference type="PANTHER" id="PTHR19836:SF23">
    <property type="entry name" value="SMALL RIBOSOMAL SUBUNIT PROTEIN US14A"/>
    <property type="match status" value="1"/>
</dbReference>
<dbReference type="Gene3D" id="1.10.287.1480">
    <property type="match status" value="1"/>
</dbReference>
<keyword evidence="4 9" id="KW-0694">RNA-binding</keyword>
<dbReference type="SUPFAM" id="SSF57716">
    <property type="entry name" value="Glucocorticoid receptor-like (DNA-binding domain)"/>
    <property type="match status" value="1"/>
</dbReference>
<evidence type="ECO:0000313" key="10">
    <source>
        <dbReference type="EMBL" id="RZS60772.1"/>
    </source>
</evidence>
<dbReference type="GO" id="GO:0006412">
    <property type="term" value="P:translation"/>
    <property type="evidence" value="ECO:0007669"/>
    <property type="project" value="UniProtKB-UniRule"/>
</dbReference>
<organism evidence="10 11">
    <name type="scientific">Xylanimonas ulmi</name>
    <dbReference type="NCBI Taxonomy" id="228973"/>
    <lineage>
        <taxon>Bacteria</taxon>
        <taxon>Bacillati</taxon>
        <taxon>Actinomycetota</taxon>
        <taxon>Actinomycetes</taxon>
        <taxon>Micrococcales</taxon>
        <taxon>Promicromonosporaceae</taxon>
        <taxon>Xylanimonas</taxon>
    </lineage>
</organism>
<evidence type="ECO:0000256" key="1">
    <source>
        <dbReference type="ARBA" id="ARBA00003686"/>
    </source>
</evidence>
<keyword evidence="6 9" id="KW-0687">Ribonucleoprotein</keyword>
<proteinExistence type="inferred from homology"/>
<dbReference type="GO" id="GO:0005737">
    <property type="term" value="C:cytoplasm"/>
    <property type="evidence" value="ECO:0007669"/>
    <property type="project" value="UniProtKB-ARBA"/>
</dbReference>
<dbReference type="GO" id="GO:0003735">
    <property type="term" value="F:structural constituent of ribosome"/>
    <property type="evidence" value="ECO:0007669"/>
    <property type="project" value="InterPro"/>
</dbReference>
<comment type="caution">
    <text evidence="10">The sequence shown here is derived from an EMBL/GenBank/DDBJ whole genome shotgun (WGS) entry which is preliminary data.</text>
</comment>
<evidence type="ECO:0000256" key="9">
    <source>
        <dbReference type="HAMAP-Rule" id="MF_00537"/>
    </source>
</evidence>
<reference evidence="10 11" key="1">
    <citation type="submission" date="2019-02" db="EMBL/GenBank/DDBJ databases">
        <title>Sequencing the genomes of 1000 actinobacteria strains.</title>
        <authorList>
            <person name="Klenk H.-P."/>
        </authorList>
    </citation>
    <scope>NUCLEOTIDE SEQUENCE [LARGE SCALE GENOMIC DNA]</scope>
    <source>
        <strain evidence="10 11">DSM 16932</strain>
    </source>
</reference>
<comment type="similarity">
    <text evidence="2 9">Belongs to the universal ribosomal protein uS14 family.</text>
</comment>
<evidence type="ECO:0000256" key="7">
    <source>
        <dbReference type="ARBA" id="ARBA00035167"/>
    </source>
</evidence>
<evidence type="ECO:0000256" key="5">
    <source>
        <dbReference type="ARBA" id="ARBA00022980"/>
    </source>
</evidence>
<dbReference type="FunFam" id="1.10.287.1480:FF:000001">
    <property type="entry name" value="30S ribosomal protein S14"/>
    <property type="match status" value="1"/>
</dbReference>
<accession>A0A4Q7M2E5</accession>
<comment type="function">
    <text evidence="1 9">Binds 16S rRNA, required for the assembly of 30S particles and may also be responsible for determining the conformation of the 16S rRNA at the A site.</text>
</comment>
<dbReference type="HAMAP" id="MF_00537">
    <property type="entry name" value="Ribosomal_uS14_1"/>
    <property type="match status" value="1"/>
</dbReference>
<dbReference type="Proteomes" id="UP000293852">
    <property type="component" value="Unassembled WGS sequence"/>
</dbReference>
<dbReference type="GO" id="GO:0015935">
    <property type="term" value="C:small ribosomal subunit"/>
    <property type="evidence" value="ECO:0007669"/>
    <property type="project" value="TreeGrafter"/>
</dbReference>
<evidence type="ECO:0000256" key="4">
    <source>
        <dbReference type="ARBA" id="ARBA00022884"/>
    </source>
</evidence>
<evidence type="ECO:0000256" key="2">
    <source>
        <dbReference type="ARBA" id="ARBA00009083"/>
    </source>
</evidence>
<keyword evidence="11" id="KW-1185">Reference proteome</keyword>
<evidence type="ECO:0000256" key="3">
    <source>
        <dbReference type="ARBA" id="ARBA00022730"/>
    </source>
</evidence>
<protein>
    <recommendedName>
        <fullName evidence="7 9">Small ribosomal subunit protein uS14</fullName>
    </recommendedName>
</protein>
<evidence type="ECO:0000256" key="6">
    <source>
        <dbReference type="ARBA" id="ARBA00023274"/>
    </source>
</evidence>
<dbReference type="AlphaFoldDB" id="A0A4Q7M2E5"/>
<comment type="subunit">
    <text evidence="8 9">Part of the 30S ribosomal subunit. Contacts proteins S3 and S10.</text>
</comment>
<keyword evidence="5 9" id="KW-0689">Ribosomal protein</keyword>
<dbReference type="EMBL" id="SGWX01000001">
    <property type="protein sequence ID" value="RZS60772.1"/>
    <property type="molecule type" value="Genomic_DNA"/>
</dbReference>
<name>A0A4Q7M2E5_9MICO</name>
<evidence type="ECO:0000313" key="11">
    <source>
        <dbReference type="Proteomes" id="UP000293852"/>
    </source>
</evidence>
<dbReference type="OrthoDB" id="9810484at2"/>
<dbReference type="PANTHER" id="PTHR19836">
    <property type="entry name" value="30S RIBOSOMAL PROTEIN S14"/>
    <property type="match status" value="1"/>
</dbReference>
<dbReference type="InterPro" id="IPR023036">
    <property type="entry name" value="Ribosomal_uS14_bac/plastid"/>
</dbReference>
<dbReference type="Pfam" id="PF00253">
    <property type="entry name" value="Ribosomal_S14"/>
    <property type="match status" value="1"/>
</dbReference>
<sequence>MAKKSKIAANERRRAAVARYAARRAELKRVVAAPATTPKERAAAVLELQRQPRDASPTRVRNRDVADGRPRAYLRKFGLSRINLRDLAHRGELPGVTKSSW</sequence>
<dbReference type="NCBIfam" id="NF006477">
    <property type="entry name" value="PRK08881.1"/>
    <property type="match status" value="1"/>
</dbReference>
<dbReference type="InterPro" id="IPR001209">
    <property type="entry name" value="Ribosomal_uS14"/>
</dbReference>